<keyword evidence="1" id="KW-0472">Membrane</keyword>
<keyword evidence="1" id="KW-0812">Transmembrane</keyword>
<keyword evidence="3" id="KW-1185">Reference proteome</keyword>
<dbReference type="Proteomes" id="UP000639606">
    <property type="component" value="Unassembled WGS sequence"/>
</dbReference>
<evidence type="ECO:0000256" key="1">
    <source>
        <dbReference type="SAM" id="Phobius"/>
    </source>
</evidence>
<dbReference type="AlphaFoldDB" id="A0A918APS7"/>
<feature type="transmembrane region" description="Helical" evidence="1">
    <location>
        <begin position="14"/>
        <end position="36"/>
    </location>
</feature>
<organism evidence="2 3">
    <name type="scientific">Saccharothrix coeruleofusca</name>
    <dbReference type="NCBI Taxonomy" id="33919"/>
    <lineage>
        <taxon>Bacteria</taxon>
        <taxon>Bacillati</taxon>
        <taxon>Actinomycetota</taxon>
        <taxon>Actinomycetes</taxon>
        <taxon>Pseudonocardiales</taxon>
        <taxon>Pseudonocardiaceae</taxon>
        <taxon>Saccharothrix</taxon>
    </lineage>
</organism>
<dbReference type="EMBL" id="BMRG01000010">
    <property type="protein sequence ID" value="GGP67775.1"/>
    <property type="molecule type" value="Genomic_DNA"/>
</dbReference>
<gene>
    <name evidence="2" type="ORF">GCM10010185_45630</name>
</gene>
<sequence length="183" mass="19649">MEGIAVLSSDREYLGFRTIAILPLLLFLPPLVSFFVDPGARWAEYPGVLFHLAILFLISRMDAPMWAKAAGFGWITLDVLAGALLINEVPAELPDQIRLGGHILAGLWIATASLVHRVAVVRIVGAITGTWLGGYTFVAHSLPEPYLRPAAILLIVWLILLATTHRPATAVPERAGAATAPSA</sequence>
<feature type="transmembrane region" description="Helical" evidence="1">
    <location>
        <begin position="123"/>
        <end position="140"/>
    </location>
</feature>
<feature type="transmembrane region" description="Helical" evidence="1">
    <location>
        <begin position="146"/>
        <end position="164"/>
    </location>
</feature>
<reference evidence="2" key="1">
    <citation type="journal article" date="2014" name="Int. J. Syst. Evol. Microbiol.">
        <title>Complete genome sequence of Corynebacterium casei LMG S-19264T (=DSM 44701T), isolated from a smear-ripened cheese.</title>
        <authorList>
            <consortium name="US DOE Joint Genome Institute (JGI-PGF)"/>
            <person name="Walter F."/>
            <person name="Albersmeier A."/>
            <person name="Kalinowski J."/>
            <person name="Ruckert C."/>
        </authorList>
    </citation>
    <scope>NUCLEOTIDE SEQUENCE</scope>
    <source>
        <strain evidence="2">JCM 3313</strain>
    </source>
</reference>
<keyword evidence="1" id="KW-1133">Transmembrane helix</keyword>
<feature type="transmembrane region" description="Helical" evidence="1">
    <location>
        <begin position="42"/>
        <end position="59"/>
    </location>
</feature>
<dbReference type="RefSeq" id="WP_229795998.1">
    <property type="nucleotide sequence ID" value="NZ_BMRG01000010.1"/>
</dbReference>
<protein>
    <submittedName>
        <fullName evidence="2">Uncharacterized protein</fullName>
    </submittedName>
</protein>
<evidence type="ECO:0000313" key="2">
    <source>
        <dbReference type="EMBL" id="GGP67775.1"/>
    </source>
</evidence>
<comment type="caution">
    <text evidence="2">The sequence shown here is derived from an EMBL/GenBank/DDBJ whole genome shotgun (WGS) entry which is preliminary data.</text>
</comment>
<name>A0A918APS7_9PSEU</name>
<evidence type="ECO:0000313" key="3">
    <source>
        <dbReference type="Proteomes" id="UP000639606"/>
    </source>
</evidence>
<accession>A0A918APS7</accession>
<proteinExistence type="predicted"/>
<reference evidence="2" key="2">
    <citation type="submission" date="2020-09" db="EMBL/GenBank/DDBJ databases">
        <authorList>
            <person name="Sun Q."/>
            <person name="Ohkuma M."/>
        </authorList>
    </citation>
    <scope>NUCLEOTIDE SEQUENCE</scope>
    <source>
        <strain evidence="2">JCM 3313</strain>
    </source>
</reference>